<feature type="compositionally biased region" description="Basic and acidic residues" evidence="1">
    <location>
        <begin position="254"/>
        <end position="272"/>
    </location>
</feature>
<dbReference type="EMBL" id="HQ128575">
    <property type="protein sequence ID" value="AEM42990.1"/>
    <property type="molecule type" value="mRNA"/>
</dbReference>
<dbReference type="InterPro" id="IPR032710">
    <property type="entry name" value="NTF2-like_dom_sf"/>
</dbReference>
<feature type="region of interest" description="Disordered" evidence="1">
    <location>
        <begin position="1"/>
        <end position="22"/>
    </location>
</feature>
<dbReference type="PANTHER" id="PTHR31723">
    <property type="entry name" value="PATHOGENESIS-RELATED FAMILY PROTEIN"/>
    <property type="match status" value="1"/>
</dbReference>
<reference evidence="2" key="1">
    <citation type="submission" date="2010-08" db="EMBL/GenBank/DDBJ databases">
        <title>Cloning and characterization of the gene encoding pathogen-related protein in Siraitia grosvenorii.</title>
        <authorList>
            <person name="Tang Q."/>
            <person name="Ma X.J."/>
            <person name="Mo C.M."/>
        </authorList>
    </citation>
    <scope>NUCLEOTIDE SEQUENCE</scope>
</reference>
<evidence type="ECO:0000313" key="2">
    <source>
        <dbReference type="EMBL" id="AEM42990.1"/>
    </source>
</evidence>
<proteinExistence type="evidence at transcript level"/>
<name>K7NBX2_SIRGR</name>
<protein>
    <submittedName>
        <fullName evidence="2">Pathogen-related protein</fullName>
    </submittedName>
</protein>
<dbReference type="AlphaFoldDB" id="K7NBX2"/>
<feature type="region of interest" description="Disordered" evidence="1">
    <location>
        <begin position="254"/>
        <end position="284"/>
    </location>
</feature>
<dbReference type="PANTHER" id="PTHR31723:SF4">
    <property type="entry name" value="PATHOGENESIS-RELATED FAMILY PROTEIN"/>
    <property type="match status" value="1"/>
</dbReference>
<dbReference type="Gene3D" id="3.10.450.50">
    <property type="match status" value="1"/>
</dbReference>
<dbReference type="InterPro" id="IPR053218">
    <property type="entry name" value="Pathogen-related_defense"/>
</dbReference>
<sequence>MKRESAHLPPIKLPISGHSEPQTTPVWLKESIKMSTEGGSRGTILPDKYRSSLHLEHPTVHWRHGKPPTYHSVNQLFEEGRTKEWAKGSLEETVQNAVKLWQMEFNNKARLQDFKTINHEKFKIHVNGREGLSGEETVKLGSFNALLKSSLPEEFQFFKAEKETFESSHADFGSCFPRGFPWEVIQVYSGPPLIIFKFRHWGFFEGPYKGHQPTGELIQFFGLVILKVDESLRVEEVEIYYDPAELFGKLLKGKKTDSESKTKTKDNEKDEAPSVGCPFTEHNK</sequence>
<organism evidence="2">
    <name type="scientific">Siraitia grosvenorii</name>
    <name type="common">Monk's fruit</name>
    <name type="synonym">Momordica grosvenorii</name>
    <dbReference type="NCBI Taxonomy" id="190515"/>
    <lineage>
        <taxon>Eukaryota</taxon>
        <taxon>Viridiplantae</taxon>
        <taxon>Streptophyta</taxon>
        <taxon>Embryophyta</taxon>
        <taxon>Tracheophyta</taxon>
        <taxon>Spermatophyta</taxon>
        <taxon>Magnoliopsida</taxon>
        <taxon>eudicotyledons</taxon>
        <taxon>Gunneridae</taxon>
        <taxon>Pentapetalae</taxon>
        <taxon>rosids</taxon>
        <taxon>fabids</taxon>
        <taxon>Cucurbitales</taxon>
        <taxon>Cucurbitaceae</taxon>
        <taxon>Siraitieae</taxon>
        <taxon>Siraitia</taxon>
    </lineage>
</organism>
<accession>K7NBX2</accession>
<dbReference type="SUPFAM" id="SSF54427">
    <property type="entry name" value="NTF2-like"/>
    <property type="match status" value="1"/>
</dbReference>
<evidence type="ECO:0000256" key="1">
    <source>
        <dbReference type="SAM" id="MobiDB-lite"/>
    </source>
</evidence>